<evidence type="ECO:0000313" key="10">
    <source>
        <dbReference type="Proteomes" id="UP000199700"/>
    </source>
</evidence>
<sequence length="318" mass="34631">MSSPAPGLITSAGAGRFAPSPSGDLHIGNIRSGLLAYVRARQTGRRFLWRIEDLDRVQPGAAQSQLEVFAELGITPDEPPLVQSDRLEVYAEALNRLAGQGLVYECYCSRKDIQQAPSAPHSPPGAYPGTCRDLLESERERHRQRLDEQGRRPALRLRTDNAEVTVHDRLLGEITAPVDDLVLRRGDGVFAYNLIVIVDDGATGIDEVVRGDDLATSAPRQAHLAELLGLPQPSWLHVPLVVNTDGRRLAKRDGAVTYQQLRALGWTRDDVFAWMGASLGLAGPKDAWSSIDDMVSGVDFDGLLTRETVFVPPDGSGD</sequence>
<organism evidence="9 10">
    <name type="scientific">Brevibacterium sandarakinum</name>
    <dbReference type="NCBI Taxonomy" id="629680"/>
    <lineage>
        <taxon>Bacteria</taxon>
        <taxon>Bacillati</taxon>
        <taxon>Actinomycetota</taxon>
        <taxon>Actinomycetes</taxon>
        <taxon>Micrococcales</taxon>
        <taxon>Brevibacteriaceae</taxon>
        <taxon>Brevibacterium</taxon>
    </lineage>
</organism>
<keyword evidence="10" id="KW-1185">Reference proteome</keyword>
<dbReference type="InterPro" id="IPR049940">
    <property type="entry name" value="GluQ/Sye"/>
</dbReference>
<evidence type="ECO:0000256" key="1">
    <source>
        <dbReference type="ARBA" id="ARBA00022598"/>
    </source>
</evidence>
<dbReference type="RefSeq" id="WP_231938936.1">
    <property type="nucleotide sequence ID" value="NZ_LT629739.1"/>
</dbReference>
<dbReference type="STRING" id="629680.SAMN04489751_4053"/>
<evidence type="ECO:0000256" key="6">
    <source>
        <dbReference type="ARBA" id="ARBA00023146"/>
    </source>
</evidence>
<keyword evidence="7" id="KW-0648">Protein biosynthesis</keyword>
<dbReference type="InterPro" id="IPR014729">
    <property type="entry name" value="Rossmann-like_a/b/a_fold"/>
</dbReference>
<dbReference type="InterPro" id="IPR022380">
    <property type="entry name" value="Glu-Q_tRNA(Asp)_Synthase"/>
</dbReference>
<dbReference type="GO" id="GO:0008270">
    <property type="term" value="F:zinc ion binding"/>
    <property type="evidence" value="ECO:0007669"/>
    <property type="project" value="InterPro"/>
</dbReference>
<dbReference type="GO" id="GO:0006424">
    <property type="term" value="P:glutamyl-tRNA aminoacylation"/>
    <property type="evidence" value="ECO:0007669"/>
    <property type="project" value="InterPro"/>
</dbReference>
<reference evidence="9" key="1">
    <citation type="submission" date="2016-10" db="EMBL/GenBank/DDBJ databases">
        <authorList>
            <person name="Varghese N."/>
            <person name="Submissions S."/>
        </authorList>
    </citation>
    <scope>NUCLEOTIDE SEQUENCE [LARGE SCALE GENOMIC DNA]</scope>
    <source>
        <strain evidence="9">DSM 22082</strain>
    </source>
</reference>
<keyword evidence="4" id="KW-0862">Zinc</keyword>
<feature type="domain" description="Glutamyl/glutaminyl-tRNA synthetase class Ib catalytic" evidence="8">
    <location>
        <begin position="16"/>
        <end position="272"/>
    </location>
</feature>
<evidence type="ECO:0000259" key="8">
    <source>
        <dbReference type="Pfam" id="PF00749"/>
    </source>
</evidence>
<evidence type="ECO:0000256" key="3">
    <source>
        <dbReference type="ARBA" id="ARBA00022741"/>
    </source>
</evidence>
<dbReference type="GO" id="GO:0005829">
    <property type="term" value="C:cytosol"/>
    <property type="evidence" value="ECO:0007669"/>
    <property type="project" value="TreeGrafter"/>
</dbReference>
<dbReference type="PANTHER" id="PTHR43311:SF1">
    <property type="entry name" value="GLUTAMYL-Q TRNA(ASP) SYNTHETASE"/>
    <property type="match status" value="1"/>
</dbReference>
<dbReference type="NCBIfam" id="TIGR03838">
    <property type="entry name" value="queuosine_YadB"/>
    <property type="match status" value="1"/>
</dbReference>
<evidence type="ECO:0000256" key="4">
    <source>
        <dbReference type="ARBA" id="ARBA00022833"/>
    </source>
</evidence>
<dbReference type="InterPro" id="IPR000924">
    <property type="entry name" value="Glu/Gln-tRNA-synth"/>
</dbReference>
<proteinExistence type="inferred from homology"/>
<keyword evidence="2" id="KW-0479">Metal-binding</keyword>
<name>A0A1H1YDE2_BRESA</name>
<dbReference type="EMBL" id="LT629739">
    <property type="protein sequence ID" value="SDT19016.1"/>
    <property type="molecule type" value="Genomic_DNA"/>
</dbReference>
<evidence type="ECO:0000256" key="2">
    <source>
        <dbReference type="ARBA" id="ARBA00022723"/>
    </source>
</evidence>
<dbReference type="GO" id="GO:0006400">
    <property type="term" value="P:tRNA modification"/>
    <property type="evidence" value="ECO:0007669"/>
    <property type="project" value="InterPro"/>
</dbReference>
<dbReference type="InterPro" id="IPR001412">
    <property type="entry name" value="aa-tRNA-synth_I_CS"/>
</dbReference>
<dbReference type="Gene3D" id="3.40.50.620">
    <property type="entry name" value="HUPs"/>
    <property type="match status" value="1"/>
</dbReference>
<accession>A0A1H1YDE2</accession>
<evidence type="ECO:0000256" key="5">
    <source>
        <dbReference type="ARBA" id="ARBA00022840"/>
    </source>
</evidence>
<gene>
    <name evidence="9" type="ORF">SAMN04489751_4053</name>
</gene>
<keyword evidence="1 7" id="KW-0436">Ligase</keyword>
<comment type="similarity">
    <text evidence="7">Belongs to the class-I aminoacyl-tRNA synthetase family.</text>
</comment>
<dbReference type="GO" id="GO:0004818">
    <property type="term" value="F:glutamate-tRNA ligase activity"/>
    <property type="evidence" value="ECO:0007669"/>
    <property type="project" value="TreeGrafter"/>
</dbReference>
<dbReference type="Pfam" id="PF00749">
    <property type="entry name" value="tRNA-synt_1c"/>
    <property type="match status" value="1"/>
</dbReference>
<dbReference type="InterPro" id="IPR020058">
    <property type="entry name" value="Glu/Gln-tRNA-synth_Ib_cat-dom"/>
</dbReference>
<dbReference type="PANTHER" id="PTHR43311">
    <property type="entry name" value="GLUTAMATE--TRNA LIGASE"/>
    <property type="match status" value="1"/>
</dbReference>
<dbReference type="Proteomes" id="UP000199700">
    <property type="component" value="Chromosome"/>
</dbReference>
<dbReference type="SUPFAM" id="SSF52374">
    <property type="entry name" value="Nucleotidylyl transferase"/>
    <property type="match status" value="1"/>
</dbReference>
<evidence type="ECO:0000256" key="7">
    <source>
        <dbReference type="RuleBase" id="RU363037"/>
    </source>
</evidence>
<dbReference type="GO" id="GO:0005524">
    <property type="term" value="F:ATP binding"/>
    <property type="evidence" value="ECO:0007669"/>
    <property type="project" value="UniProtKB-KW"/>
</dbReference>
<protein>
    <submittedName>
        <fullName evidence="9">Glutamyl-tRNA synthetase</fullName>
    </submittedName>
</protein>
<keyword evidence="6 7" id="KW-0030">Aminoacyl-tRNA synthetase</keyword>
<keyword evidence="3 7" id="KW-0547">Nucleotide-binding</keyword>
<evidence type="ECO:0000313" key="9">
    <source>
        <dbReference type="EMBL" id="SDT19016.1"/>
    </source>
</evidence>
<dbReference type="AlphaFoldDB" id="A0A1H1YDE2"/>
<dbReference type="NCBIfam" id="NF004315">
    <property type="entry name" value="PRK05710.1-4"/>
    <property type="match status" value="1"/>
</dbReference>
<dbReference type="PROSITE" id="PS00178">
    <property type="entry name" value="AA_TRNA_LIGASE_I"/>
    <property type="match status" value="1"/>
</dbReference>
<dbReference type="PRINTS" id="PR00987">
    <property type="entry name" value="TRNASYNTHGLU"/>
</dbReference>
<keyword evidence="5 7" id="KW-0067">ATP-binding</keyword>